<reference evidence="2 3" key="1">
    <citation type="submission" date="2018-08" db="EMBL/GenBank/DDBJ databases">
        <title>Complete genome sequence of type strain Thalassospira indica MCCC 1A01103T, isolated from isolated from deep seawater of the Indian Ocean.</title>
        <authorList>
            <person name="Liu Y."/>
        </authorList>
    </citation>
    <scope>NUCLEOTIDE SEQUENCE [LARGE SCALE GENOMIC DNA]</scope>
    <source>
        <strain evidence="2 3">PB8BT</strain>
    </source>
</reference>
<evidence type="ECO:0008006" key="4">
    <source>
        <dbReference type="Google" id="ProtNLM"/>
    </source>
</evidence>
<dbReference type="Proteomes" id="UP000256971">
    <property type="component" value="Chromosome"/>
</dbReference>
<protein>
    <recommendedName>
        <fullName evidence="4">TnsE C-terminal domain-containing protein</fullName>
    </recommendedName>
</protein>
<accession>A0ABM6Y2F6</accession>
<proteinExistence type="predicted"/>
<gene>
    <name evidence="2" type="ORF">DY252_19255</name>
</gene>
<dbReference type="EMBL" id="CP031555">
    <property type="protein sequence ID" value="AXO16127.1"/>
    <property type="molecule type" value="Genomic_DNA"/>
</dbReference>
<name>A0ABM6Y2F6_9PROT</name>
<evidence type="ECO:0000256" key="1">
    <source>
        <dbReference type="SAM" id="MobiDB-lite"/>
    </source>
</evidence>
<feature type="region of interest" description="Disordered" evidence="1">
    <location>
        <begin position="252"/>
        <end position="334"/>
    </location>
</feature>
<sequence length="551" mass="62822">MRKFPADSKLEAVRGIYSRKLLGLRQQAVVDVKFEHHPLTAVPIEVIGMLVPGSKFKDKKRIPPKDSQSRSISIDRVEEAVLLDHEYWHRVHSMDGSSCLIRSIELARVLFFHSPHLIRCALRPNGMDSLVRIGRGDEVIEVSFTEMADFPASQLHNKRIQSHLSWLFLSQSAKQSFGSIYQEWVMSDEERWMFRFSPPPMHGWQISVMRCAHSVDPFLEKVSEIRTVNVEDFCLQQKVIFRHPKLRYPVTLDESRKSRKRKPTDEHPELDLPSVPGMAEGMHQVDDGNLKFNIPSGPMTEVDGGLPRPEGSGTREAEAGISQSTGAGPSELDGDAQELSLRLNQEADPEEEQQPDELIASEPTGRFSNFEKAINILVHEYDYELTGSICCYEFPLPKTRSKKILRTEDGRPIQYYLAGLRCNDLSICILEADVESLLVHEEANPESVSTLLAIVRGEPTQSVSRIVQSFSDSGVTWKESDLRTHCLVFHRCDHPKRYRSVDTEVAGKITRQRVPRENDVFLRSWVDILQRGIQKITQKYNDAQKDSDIRE</sequence>
<evidence type="ECO:0000313" key="2">
    <source>
        <dbReference type="EMBL" id="AXO16127.1"/>
    </source>
</evidence>
<organism evidence="2 3">
    <name type="scientific">Thalassospira indica</name>
    <dbReference type="NCBI Taxonomy" id="1891279"/>
    <lineage>
        <taxon>Bacteria</taxon>
        <taxon>Pseudomonadati</taxon>
        <taxon>Pseudomonadota</taxon>
        <taxon>Alphaproteobacteria</taxon>
        <taxon>Rhodospirillales</taxon>
        <taxon>Thalassospiraceae</taxon>
        <taxon>Thalassospira</taxon>
    </lineage>
</organism>
<keyword evidence="3" id="KW-1185">Reference proteome</keyword>
<evidence type="ECO:0000313" key="3">
    <source>
        <dbReference type="Proteomes" id="UP000256971"/>
    </source>
</evidence>